<comment type="similarity">
    <text evidence="1">Belongs to the transglycosylase Slt family.</text>
</comment>
<feature type="signal peptide" evidence="3">
    <location>
        <begin position="1"/>
        <end position="27"/>
    </location>
</feature>
<dbReference type="AlphaFoldDB" id="A0A1H9U6W5"/>
<feature type="chain" id="PRO_5011692287" evidence="3">
    <location>
        <begin position="28"/>
        <end position="320"/>
    </location>
</feature>
<name>A0A1H9U6W5_9RHOB</name>
<evidence type="ECO:0000313" key="5">
    <source>
        <dbReference type="EMBL" id="SES05205.1"/>
    </source>
</evidence>
<dbReference type="Pfam" id="PF01464">
    <property type="entry name" value="SLT"/>
    <property type="match status" value="1"/>
</dbReference>
<evidence type="ECO:0000256" key="2">
    <source>
        <dbReference type="ARBA" id="ARBA00009387"/>
    </source>
</evidence>
<keyword evidence="3" id="KW-0732">Signal</keyword>
<dbReference type="Proteomes" id="UP000198885">
    <property type="component" value="Unassembled WGS sequence"/>
</dbReference>
<dbReference type="PANTHER" id="PTHR37423">
    <property type="entry name" value="SOLUBLE LYTIC MUREIN TRANSGLYCOSYLASE-RELATED"/>
    <property type="match status" value="1"/>
</dbReference>
<organism evidence="5 6">
    <name type="scientific">Tranquillimonas rosea</name>
    <dbReference type="NCBI Taxonomy" id="641238"/>
    <lineage>
        <taxon>Bacteria</taxon>
        <taxon>Pseudomonadati</taxon>
        <taxon>Pseudomonadota</taxon>
        <taxon>Alphaproteobacteria</taxon>
        <taxon>Rhodobacterales</taxon>
        <taxon>Roseobacteraceae</taxon>
        <taxon>Tranquillimonas</taxon>
    </lineage>
</organism>
<dbReference type="Gene3D" id="1.10.530.10">
    <property type="match status" value="1"/>
</dbReference>
<dbReference type="InterPro" id="IPR023346">
    <property type="entry name" value="Lysozyme-like_dom_sf"/>
</dbReference>
<comment type="similarity">
    <text evidence="2">Belongs to the virb1 family.</text>
</comment>
<reference evidence="5 6" key="1">
    <citation type="submission" date="2016-10" db="EMBL/GenBank/DDBJ databases">
        <authorList>
            <person name="de Groot N.N."/>
        </authorList>
    </citation>
    <scope>NUCLEOTIDE SEQUENCE [LARGE SCALE GENOMIC DNA]</scope>
    <source>
        <strain evidence="5 6">DSM 23042</strain>
    </source>
</reference>
<protein>
    <submittedName>
        <fullName evidence="5">Transglycosylase SLT domain-containing protein</fullName>
    </submittedName>
</protein>
<evidence type="ECO:0000259" key="4">
    <source>
        <dbReference type="Pfam" id="PF01464"/>
    </source>
</evidence>
<dbReference type="EMBL" id="FOGU01000005">
    <property type="protein sequence ID" value="SES05205.1"/>
    <property type="molecule type" value="Genomic_DNA"/>
</dbReference>
<dbReference type="PANTHER" id="PTHR37423:SF2">
    <property type="entry name" value="MEMBRANE-BOUND LYTIC MUREIN TRANSGLYCOSYLASE C"/>
    <property type="match status" value="1"/>
</dbReference>
<dbReference type="SUPFAM" id="SSF53955">
    <property type="entry name" value="Lysozyme-like"/>
    <property type="match status" value="1"/>
</dbReference>
<gene>
    <name evidence="5" type="ORF">SAMN04490244_10576</name>
</gene>
<dbReference type="STRING" id="641238.SAMN04490244_10576"/>
<dbReference type="RefSeq" id="WP_092692739.1">
    <property type="nucleotide sequence ID" value="NZ_FOGU01000005.1"/>
</dbReference>
<keyword evidence="6" id="KW-1185">Reference proteome</keyword>
<sequence>MFPAMRRGVLCLFLVVCGLAPVPEVRAQDATPAAEGAMVPELRPRERPENLGREVRCTEGGDHCIALDTYLDDVCGLIETASDEVGIDTGFFARLLWKESLFDATAISPAGAQGIAQFMPGTAVLRGLADPFNPAEAIFASATYLAELSERFGNLGLAAAAYNGGEARMERFLANSDTILPGETQDYVASITGHTARAWRDTPPETVDYRLDGETPFENACLTQAEGRSIREFRDPVPPWGVIVAAARRPGTAEVFAERARSDSAGILDGVEVNIVRSALPGRGSGRQYTAQVPAQSRDEARALCRRLQARGGFCLVTRN</sequence>
<evidence type="ECO:0000313" key="6">
    <source>
        <dbReference type="Proteomes" id="UP000198885"/>
    </source>
</evidence>
<feature type="domain" description="Transglycosylase SLT" evidence="4">
    <location>
        <begin position="77"/>
        <end position="175"/>
    </location>
</feature>
<accession>A0A1H9U6W5</accession>
<dbReference type="CDD" id="cd00254">
    <property type="entry name" value="LT-like"/>
    <property type="match status" value="1"/>
</dbReference>
<dbReference type="InterPro" id="IPR008258">
    <property type="entry name" value="Transglycosylase_SLT_dom_1"/>
</dbReference>
<evidence type="ECO:0000256" key="1">
    <source>
        <dbReference type="ARBA" id="ARBA00007734"/>
    </source>
</evidence>
<dbReference type="OrthoDB" id="9815002at2"/>
<proteinExistence type="inferred from homology"/>
<evidence type="ECO:0000256" key="3">
    <source>
        <dbReference type="SAM" id="SignalP"/>
    </source>
</evidence>